<dbReference type="EMBL" id="JAZGQO010000011">
    <property type="protein sequence ID" value="KAK6173755.1"/>
    <property type="molecule type" value="Genomic_DNA"/>
</dbReference>
<dbReference type="AlphaFoldDB" id="A0AAN8JBG1"/>
<dbReference type="Pfam" id="PF09588">
    <property type="entry name" value="YqaJ"/>
    <property type="match status" value="1"/>
</dbReference>
<name>A0AAN8JBG1_PATCE</name>
<proteinExistence type="predicted"/>
<feature type="domain" description="YqaJ viral recombinase" evidence="2">
    <location>
        <begin position="159"/>
        <end position="311"/>
    </location>
</feature>
<organism evidence="3 4">
    <name type="scientific">Patella caerulea</name>
    <name type="common">Rayed Mediterranean limpet</name>
    <dbReference type="NCBI Taxonomy" id="87958"/>
    <lineage>
        <taxon>Eukaryota</taxon>
        <taxon>Metazoa</taxon>
        <taxon>Spiralia</taxon>
        <taxon>Lophotrochozoa</taxon>
        <taxon>Mollusca</taxon>
        <taxon>Gastropoda</taxon>
        <taxon>Patellogastropoda</taxon>
        <taxon>Patelloidea</taxon>
        <taxon>Patellidae</taxon>
        <taxon>Patella</taxon>
    </lineage>
</organism>
<comment type="caution">
    <text evidence="3">The sequence shown here is derived from an EMBL/GenBank/DDBJ whole genome shotgun (WGS) entry which is preliminary data.</text>
</comment>
<evidence type="ECO:0000313" key="4">
    <source>
        <dbReference type="Proteomes" id="UP001347796"/>
    </source>
</evidence>
<accession>A0AAN8JBG1</accession>
<evidence type="ECO:0000313" key="3">
    <source>
        <dbReference type="EMBL" id="KAK6173755.1"/>
    </source>
</evidence>
<feature type="region of interest" description="Disordered" evidence="1">
    <location>
        <begin position="40"/>
        <end position="59"/>
    </location>
</feature>
<keyword evidence="4" id="KW-1185">Reference proteome</keyword>
<dbReference type="InterPro" id="IPR011604">
    <property type="entry name" value="PDDEXK-like_dom_sf"/>
</dbReference>
<dbReference type="InterPro" id="IPR019080">
    <property type="entry name" value="YqaJ_viral_recombinase"/>
</dbReference>
<dbReference type="GO" id="GO:0006281">
    <property type="term" value="P:DNA repair"/>
    <property type="evidence" value="ECO:0007669"/>
    <property type="project" value="UniProtKB-ARBA"/>
</dbReference>
<reference evidence="3 4" key="1">
    <citation type="submission" date="2024-01" db="EMBL/GenBank/DDBJ databases">
        <title>The genome of the rayed Mediterranean limpet Patella caerulea (Linnaeus, 1758).</title>
        <authorList>
            <person name="Anh-Thu Weber A."/>
            <person name="Halstead-Nussloch G."/>
        </authorList>
    </citation>
    <scope>NUCLEOTIDE SEQUENCE [LARGE SCALE GENOMIC DNA]</scope>
    <source>
        <strain evidence="3">AATW-2023a</strain>
        <tissue evidence="3">Whole specimen</tissue>
    </source>
</reference>
<evidence type="ECO:0000259" key="2">
    <source>
        <dbReference type="Pfam" id="PF09588"/>
    </source>
</evidence>
<dbReference type="Proteomes" id="UP001347796">
    <property type="component" value="Unassembled WGS sequence"/>
</dbReference>
<dbReference type="CDD" id="cd22343">
    <property type="entry name" value="PDDEXK_lambda_exonuclease-like"/>
    <property type="match status" value="1"/>
</dbReference>
<dbReference type="InterPro" id="IPR011335">
    <property type="entry name" value="Restrct_endonuc-II-like"/>
</dbReference>
<protein>
    <recommendedName>
        <fullName evidence="2">YqaJ viral recombinase domain-containing protein</fullName>
    </recommendedName>
</protein>
<dbReference type="SUPFAM" id="SSF52980">
    <property type="entry name" value="Restriction endonuclease-like"/>
    <property type="match status" value="1"/>
</dbReference>
<evidence type="ECO:0000256" key="1">
    <source>
        <dbReference type="SAM" id="MobiDB-lite"/>
    </source>
</evidence>
<dbReference type="Gene3D" id="3.90.320.10">
    <property type="match status" value="1"/>
</dbReference>
<gene>
    <name evidence="3" type="ORF">SNE40_017157</name>
</gene>
<dbReference type="PANTHER" id="PTHR47526">
    <property type="entry name" value="ATP-DEPENDENT DNA HELICASE"/>
    <property type="match status" value="1"/>
</dbReference>
<dbReference type="PANTHER" id="PTHR47526:SF4">
    <property type="entry name" value="SWIM-TYPE DOMAIN-CONTAINING PROTEIN"/>
    <property type="match status" value="1"/>
</dbReference>
<sequence>MTVTTEPAYWMLPASRTGVSYEPIRNIDFTSAKSLKKRFDKTIDEQPIPPTPSSKKKTGNKIFNALSSKAWDTFFRAVEENKPVCLSVKEDFNHQFIPETLQPKYPMILSNLYDDTIVYTSKEALLSHCKQLKSTIVITDEDISNVEYHTRRQADSKLWYRFRTGRVTASRMKAVCSTSCQNPSMSLLKSICYPTEANFSTAATQWGCSHEQEARKQYHSKLEKLHDTFQLSDNALFLNSEHPHLGASPDAIVECSCCGKGCVEVKCPYCIRKEKIRDGKDSCLKKVDGSLQLKHDHAYFYQIQTQLLVCNLDYCDFVIWTENDIGLFIERIEPDAEFWGVSLEKSSTFFETVILPELVIKYFSQDNKDLKNSERNKSKKNMVLTELKNYDGTKPKKNPQKFNLPNQNFCQLKMFPQMKKTETSTVYVVVYLVKVTPGWSPAIPLAARIDLMNGFIFPA</sequence>